<dbReference type="EMBL" id="DVKT01000063">
    <property type="protein sequence ID" value="HIT40045.1"/>
    <property type="molecule type" value="Genomic_DNA"/>
</dbReference>
<reference evidence="3" key="2">
    <citation type="journal article" date="2021" name="PeerJ">
        <title>Extensive microbial diversity within the chicken gut microbiome revealed by metagenomics and culture.</title>
        <authorList>
            <person name="Gilroy R."/>
            <person name="Ravi A."/>
            <person name="Getino M."/>
            <person name="Pursley I."/>
            <person name="Horton D.L."/>
            <person name="Alikhan N.F."/>
            <person name="Baker D."/>
            <person name="Gharbi K."/>
            <person name="Hall N."/>
            <person name="Watson M."/>
            <person name="Adriaenssens E.M."/>
            <person name="Foster-Nyarko E."/>
            <person name="Jarju S."/>
            <person name="Secka A."/>
            <person name="Antonio M."/>
            <person name="Oren A."/>
            <person name="Chaudhuri R.R."/>
            <person name="La Ragione R."/>
            <person name="Hildebrand F."/>
            <person name="Pallen M.J."/>
        </authorList>
    </citation>
    <scope>NUCLEOTIDE SEQUENCE</scope>
    <source>
        <strain evidence="3">21143</strain>
    </source>
</reference>
<sequence>MRILLLSGGSGKRLWPLSNDARSKQFLKLLKAPDGKRESMVQRIVRQIKESGLDASITIATSVSQKDAITSQLGSHVDVVTEPERRDTFPAIALSTVYLLKEQHCDRNEVVVVMPIDPYTEESYFHTVGQMAQIAAQGRADLVLMGISPTQPSSKFGYIIPDLEKERDGIFPVMRFVEKPDSRTAERLILDGAMWNGGAFAFKLGYLADIVDRYIHTETFAELRSRYVELPQISFDYEVVEKATSVVVLPYGGKWKDLGTWNSLTEEMSDRTTGNAVIGEAAEETHVVNELDIPIVCLGTKNIVVAASPDGILVSDKRACAQLKSYADRFAPRPMYEERRWGTYKVMGYNVLPDGYRALTKLLCIKAGCNISYQYHNLREEVWTFIDGRGRLALDGKIVEVGRGDVVHIKSGQKHAVRAVTDLQIIEVQMGSELVEEDIVRLSWNWEND</sequence>
<feature type="domain" description="Nucleotidyl transferase" evidence="1">
    <location>
        <begin position="4"/>
        <end position="270"/>
    </location>
</feature>
<dbReference type="AlphaFoldDB" id="A0A9D1KDT9"/>
<dbReference type="GO" id="GO:0004475">
    <property type="term" value="F:mannose-1-phosphate guanylyltransferase (GTP) activity"/>
    <property type="evidence" value="ECO:0007669"/>
    <property type="project" value="TreeGrafter"/>
</dbReference>
<reference evidence="3" key="1">
    <citation type="submission" date="2020-10" db="EMBL/GenBank/DDBJ databases">
        <authorList>
            <person name="Gilroy R."/>
        </authorList>
    </citation>
    <scope>NUCLEOTIDE SEQUENCE</scope>
    <source>
        <strain evidence="3">21143</strain>
    </source>
</reference>
<dbReference type="GO" id="GO:0009298">
    <property type="term" value="P:GDP-mannose biosynthetic process"/>
    <property type="evidence" value="ECO:0007669"/>
    <property type="project" value="TreeGrafter"/>
</dbReference>
<dbReference type="InterPro" id="IPR051161">
    <property type="entry name" value="Mannose-6P_isomerase_type2"/>
</dbReference>
<name>A0A9D1KDT9_9BACT</name>
<comment type="caution">
    <text evidence="3">The sequence shown here is derived from an EMBL/GenBank/DDBJ whole genome shotgun (WGS) entry which is preliminary data.</text>
</comment>
<proteinExistence type="predicted"/>
<dbReference type="InterPro" id="IPR011051">
    <property type="entry name" value="RmlC_Cupin_sf"/>
</dbReference>
<dbReference type="CDD" id="cd02213">
    <property type="entry name" value="cupin_PMI_typeII_C"/>
    <property type="match status" value="1"/>
</dbReference>
<dbReference type="Proteomes" id="UP000886722">
    <property type="component" value="Unassembled WGS sequence"/>
</dbReference>
<dbReference type="PANTHER" id="PTHR46390">
    <property type="entry name" value="MANNOSE-1-PHOSPHATE GUANYLYLTRANSFERASE"/>
    <property type="match status" value="1"/>
</dbReference>
<accession>A0A9D1KDT9</accession>
<dbReference type="InterPro" id="IPR005835">
    <property type="entry name" value="NTP_transferase_dom"/>
</dbReference>
<evidence type="ECO:0000259" key="1">
    <source>
        <dbReference type="Pfam" id="PF00483"/>
    </source>
</evidence>
<gene>
    <name evidence="3" type="ORF">IAD06_08440</name>
</gene>
<dbReference type="SUPFAM" id="SSF51182">
    <property type="entry name" value="RmlC-like cupins"/>
    <property type="match status" value="1"/>
</dbReference>
<dbReference type="Pfam" id="PF01050">
    <property type="entry name" value="MannoseP_isomer"/>
    <property type="match status" value="1"/>
</dbReference>
<evidence type="ECO:0000259" key="2">
    <source>
        <dbReference type="Pfam" id="PF01050"/>
    </source>
</evidence>
<organism evidence="3 4">
    <name type="scientific">Candidatus Caccoplasma intestinavium</name>
    <dbReference type="NCBI Taxonomy" id="2840716"/>
    <lineage>
        <taxon>Bacteria</taxon>
        <taxon>Pseudomonadati</taxon>
        <taxon>Bacteroidota</taxon>
        <taxon>Bacteroidia</taxon>
        <taxon>Bacteroidales</taxon>
        <taxon>Bacteroidaceae</taxon>
        <taxon>Bacteroidaceae incertae sedis</taxon>
        <taxon>Candidatus Caccoplasma</taxon>
    </lineage>
</organism>
<dbReference type="Gene3D" id="3.90.550.10">
    <property type="entry name" value="Spore Coat Polysaccharide Biosynthesis Protein SpsA, Chain A"/>
    <property type="match status" value="1"/>
</dbReference>
<dbReference type="InterPro" id="IPR014710">
    <property type="entry name" value="RmlC-like_jellyroll"/>
</dbReference>
<dbReference type="GO" id="GO:0005976">
    <property type="term" value="P:polysaccharide metabolic process"/>
    <property type="evidence" value="ECO:0007669"/>
    <property type="project" value="InterPro"/>
</dbReference>
<dbReference type="InterPro" id="IPR001538">
    <property type="entry name" value="Man6P_isomerase-2_C"/>
</dbReference>
<dbReference type="InterPro" id="IPR029044">
    <property type="entry name" value="Nucleotide-diphossugar_trans"/>
</dbReference>
<evidence type="ECO:0000313" key="4">
    <source>
        <dbReference type="Proteomes" id="UP000886722"/>
    </source>
</evidence>
<feature type="domain" description="Mannose-6-phosphate isomerase type II C-terminal" evidence="2">
    <location>
        <begin position="339"/>
        <end position="442"/>
    </location>
</feature>
<protein>
    <submittedName>
        <fullName evidence="3">Cupin domain-containing protein</fullName>
    </submittedName>
</protein>
<dbReference type="SUPFAM" id="SSF53448">
    <property type="entry name" value="Nucleotide-diphospho-sugar transferases"/>
    <property type="match status" value="1"/>
</dbReference>
<dbReference type="Pfam" id="PF00483">
    <property type="entry name" value="NTP_transferase"/>
    <property type="match status" value="1"/>
</dbReference>
<dbReference type="PANTHER" id="PTHR46390:SF1">
    <property type="entry name" value="MANNOSE-1-PHOSPHATE GUANYLYLTRANSFERASE"/>
    <property type="match status" value="1"/>
</dbReference>
<dbReference type="Gene3D" id="2.60.120.10">
    <property type="entry name" value="Jelly Rolls"/>
    <property type="match status" value="1"/>
</dbReference>
<evidence type="ECO:0000313" key="3">
    <source>
        <dbReference type="EMBL" id="HIT40045.1"/>
    </source>
</evidence>